<evidence type="ECO:0000256" key="1">
    <source>
        <dbReference type="SAM" id="MobiDB-lite"/>
    </source>
</evidence>
<organism evidence="2 3">
    <name type="scientific">Triticum turgidum subsp. durum</name>
    <name type="common">Durum wheat</name>
    <name type="synonym">Triticum durum</name>
    <dbReference type="NCBI Taxonomy" id="4567"/>
    <lineage>
        <taxon>Eukaryota</taxon>
        <taxon>Viridiplantae</taxon>
        <taxon>Streptophyta</taxon>
        <taxon>Embryophyta</taxon>
        <taxon>Tracheophyta</taxon>
        <taxon>Spermatophyta</taxon>
        <taxon>Magnoliopsida</taxon>
        <taxon>Liliopsida</taxon>
        <taxon>Poales</taxon>
        <taxon>Poaceae</taxon>
        <taxon>BOP clade</taxon>
        <taxon>Pooideae</taxon>
        <taxon>Triticodae</taxon>
        <taxon>Triticeae</taxon>
        <taxon>Triticinae</taxon>
        <taxon>Triticum</taxon>
    </lineage>
</organism>
<dbReference type="Proteomes" id="UP000324705">
    <property type="component" value="Chromosome 7A"/>
</dbReference>
<reference evidence="2 3" key="1">
    <citation type="submission" date="2017-09" db="EMBL/GenBank/DDBJ databases">
        <authorList>
            <consortium name="International Durum Wheat Genome Sequencing Consortium (IDWGSC)"/>
            <person name="Milanesi L."/>
        </authorList>
    </citation>
    <scope>NUCLEOTIDE SEQUENCE [LARGE SCALE GENOMIC DNA]</scope>
    <source>
        <strain evidence="3">cv. Svevo</strain>
    </source>
</reference>
<feature type="region of interest" description="Disordered" evidence="1">
    <location>
        <begin position="1"/>
        <end position="25"/>
    </location>
</feature>
<dbReference type="AlphaFoldDB" id="A0A9R0ZFY6"/>
<gene>
    <name evidence="2" type="ORF">TRITD_7Av1G187900</name>
</gene>
<evidence type="ECO:0000313" key="2">
    <source>
        <dbReference type="EMBL" id="VAI77247.1"/>
    </source>
</evidence>
<keyword evidence="3" id="KW-1185">Reference proteome</keyword>
<dbReference type="EMBL" id="LT934123">
    <property type="protein sequence ID" value="VAI77247.1"/>
    <property type="molecule type" value="Genomic_DNA"/>
</dbReference>
<protein>
    <submittedName>
        <fullName evidence="2">Uncharacterized protein</fullName>
    </submittedName>
</protein>
<evidence type="ECO:0000313" key="3">
    <source>
        <dbReference type="Proteomes" id="UP000324705"/>
    </source>
</evidence>
<sequence>MEGGGARNVSAAAAQTKESADDGSCKPLPPCCVKAQAAVAESEAKCHATVVSGWFTGTRSRSGMQTKQSAVLQQSNVAWYFPDSCSIHVISPCFFSNIPFANAVPFTMKVTIISQM</sequence>
<dbReference type="Gramene" id="TRITD7Av1G187900.4">
    <property type="protein sequence ID" value="TRITD7Av1G187900.4"/>
    <property type="gene ID" value="TRITD7Av1G187900"/>
</dbReference>
<proteinExistence type="predicted"/>
<accession>A0A9R0ZFY6</accession>
<name>A0A9R0ZFY6_TRITD</name>